<feature type="non-terminal residue" evidence="3">
    <location>
        <position position="167"/>
    </location>
</feature>
<dbReference type="RefSeq" id="XP_033578822.1">
    <property type="nucleotide sequence ID" value="XM_033716731.1"/>
</dbReference>
<sequence>MAHPLNPTTSAAPSNPPPPSSSSEPTSTSTSASKKRKRSSQNPKESHLLHASTLRNPLWTYLHLAFLPAGPPPASSAPPTPNNQPEDLDPLTARTHLTAPLAQFLGTHGASVSIEILKIEGREVWIRVPREDGKVVGAGLAGWVGKAGAWRVVGRGEWLGRLIGDRE</sequence>
<dbReference type="GO" id="GO:0005655">
    <property type="term" value="C:nucleolar ribonuclease P complex"/>
    <property type="evidence" value="ECO:0007669"/>
    <property type="project" value="InterPro"/>
</dbReference>
<keyword evidence="4" id="KW-1185">Reference proteome</keyword>
<dbReference type="InterPro" id="IPR049128">
    <property type="entry name" value="Pop8-like_dom"/>
</dbReference>
<evidence type="ECO:0000313" key="3">
    <source>
        <dbReference type="EMBL" id="KAF2811858.1"/>
    </source>
</evidence>
<dbReference type="PANTHER" id="PTHR28173:SF1">
    <property type="entry name" value="RIBONUCLEASES P_MRP PROTEIN SUBUNIT POP8"/>
    <property type="match status" value="1"/>
</dbReference>
<gene>
    <name evidence="3 5" type="ORF">BDZ99DRAFT_414435</name>
</gene>
<dbReference type="PANTHER" id="PTHR28173">
    <property type="entry name" value="RIBONUCLEASES P/MRP PROTEIN SUBUNIT POP8"/>
    <property type="match status" value="1"/>
</dbReference>
<reference evidence="5" key="2">
    <citation type="submission" date="2020-04" db="EMBL/GenBank/DDBJ databases">
        <authorList>
            <consortium name="NCBI Genome Project"/>
        </authorList>
    </citation>
    <scope>NUCLEOTIDE SEQUENCE</scope>
    <source>
        <strain evidence="5">CBS 304.34</strain>
    </source>
</reference>
<proteinExistence type="predicted"/>
<feature type="domain" description="Ribonucleases P/MRP subunit Pop8-like" evidence="2">
    <location>
        <begin position="59"/>
        <end position="143"/>
    </location>
</feature>
<evidence type="ECO:0000259" key="2">
    <source>
        <dbReference type="Pfam" id="PF20976"/>
    </source>
</evidence>
<dbReference type="OrthoDB" id="5530243at2759"/>
<dbReference type="GO" id="GO:0034965">
    <property type="term" value="P:intronic box C/D snoRNA processing"/>
    <property type="evidence" value="ECO:0007669"/>
    <property type="project" value="TreeGrafter"/>
</dbReference>
<feature type="compositionally biased region" description="Low complexity" evidence="1">
    <location>
        <begin position="21"/>
        <end position="32"/>
    </location>
</feature>
<evidence type="ECO:0000256" key="1">
    <source>
        <dbReference type="SAM" id="MobiDB-lite"/>
    </source>
</evidence>
<dbReference type="GO" id="GO:0008033">
    <property type="term" value="P:tRNA processing"/>
    <property type="evidence" value="ECO:0007669"/>
    <property type="project" value="InterPro"/>
</dbReference>
<dbReference type="EMBL" id="MU003698">
    <property type="protein sequence ID" value="KAF2811858.1"/>
    <property type="molecule type" value="Genomic_DNA"/>
</dbReference>
<dbReference type="GO" id="GO:0000171">
    <property type="term" value="F:ribonuclease MRP activity"/>
    <property type="evidence" value="ECO:0007669"/>
    <property type="project" value="TreeGrafter"/>
</dbReference>
<protein>
    <recommendedName>
        <fullName evidence="2">Ribonucleases P/MRP subunit Pop8-like domain-containing protein</fullName>
    </recommendedName>
</protein>
<dbReference type="GeneID" id="54457624"/>
<dbReference type="InterPro" id="IPR020347">
    <property type="entry name" value="Pop8"/>
</dbReference>
<evidence type="ECO:0000313" key="4">
    <source>
        <dbReference type="Proteomes" id="UP000504636"/>
    </source>
</evidence>
<reference evidence="5" key="3">
    <citation type="submission" date="2025-04" db="UniProtKB">
        <authorList>
            <consortium name="RefSeq"/>
        </authorList>
    </citation>
    <scope>IDENTIFICATION</scope>
    <source>
        <strain evidence="5">CBS 304.34</strain>
    </source>
</reference>
<name>A0A6A6YTG0_9PEZI</name>
<organism evidence="3">
    <name type="scientific">Mytilinidion resinicola</name>
    <dbReference type="NCBI Taxonomy" id="574789"/>
    <lineage>
        <taxon>Eukaryota</taxon>
        <taxon>Fungi</taxon>
        <taxon>Dikarya</taxon>
        <taxon>Ascomycota</taxon>
        <taxon>Pezizomycotina</taxon>
        <taxon>Dothideomycetes</taxon>
        <taxon>Pleosporomycetidae</taxon>
        <taxon>Mytilinidiales</taxon>
        <taxon>Mytilinidiaceae</taxon>
        <taxon>Mytilinidion</taxon>
    </lineage>
</organism>
<feature type="region of interest" description="Disordered" evidence="1">
    <location>
        <begin position="70"/>
        <end position="91"/>
    </location>
</feature>
<accession>A0A6A6YTG0</accession>
<reference evidence="3 5" key="1">
    <citation type="journal article" date="2020" name="Stud. Mycol.">
        <title>101 Dothideomycetes genomes: a test case for predicting lifestyles and emergence of pathogens.</title>
        <authorList>
            <person name="Haridas S."/>
            <person name="Albert R."/>
            <person name="Binder M."/>
            <person name="Bloem J."/>
            <person name="Labutti K."/>
            <person name="Salamov A."/>
            <person name="Andreopoulos B."/>
            <person name="Baker S."/>
            <person name="Barry K."/>
            <person name="Bills G."/>
            <person name="Bluhm B."/>
            <person name="Cannon C."/>
            <person name="Castanera R."/>
            <person name="Culley D."/>
            <person name="Daum C."/>
            <person name="Ezra D."/>
            <person name="Gonzalez J."/>
            <person name="Henrissat B."/>
            <person name="Kuo A."/>
            <person name="Liang C."/>
            <person name="Lipzen A."/>
            <person name="Lutzoni F."/>
            <person name="Magnuson J."/>
            <person name="Mondo S."/>
            <person name="Nolan M."/>
            <person name="Ohm R."/>
            <person name="Pangilinan J."/>
            <person name="Park H.-J."/>
            <person name="Ramirez L."/>
            <person name="Alfaro M."/>
            <person name="Sun H."/>
            <person name="Tritt A."/>
            <person name="Yoshinaga Y."/>
            <person name="Zwiers L.-H."/>
            <person name="Turgeon B."/>
            <person name="Goodwin S."/>
            <person name="Spatafora J."/>
            <person name="Crous P."/>
            <person name="Grigoriev I."/>
        </authorList>
    </citation>
    <scope>NUCLEOTIDE SEQUENCE</scope>
    <source>
        <strain evidence="3 5">CBS 304.34</strain>
    </source>
</reference>
<feature type="compositionally biased region" description="Pro residues" evidence="1">
    <location>
        <begin position="70"/>
        <end position="82"/>
    </location>
</feature>
<dbReference type="AlphaFoldDB" id="A0A6A6YTG0"/>
<dbReference type="GO" id="GO:0004526">
    <property type="term" value="F:ribonuclease P activity"/>
    <property type="evidence" value="ECO:0007669"/>
    <property type="project" value="TreeGrafter"/>
</dbReference>
<feature type="region of interest" description="Disordered" evidence="1">
    <location>
        <begin position="1"/>
        <end position="48"/>
    </location>
</feature>
<evidence type="ECO:0000313" key="5">
    <source>
        <dbReference type="RefSeq" id="XP_033578822.1"/>
    </source>
</evidence>
<dbReference type="GO" id="GO:0000172">
    <property type="term" value="C:ribonuclease MRP complex"/>
    <property type="evidence" value="ECO:0007669"/>
    <property type="project" value="InterPro"/>
</dbReference>
<dbReference type="GO" id="GO:0000294">
    <property type="term" value="P:nuclear-transcribed mRNA catabolic process, RNase MRP-dependent"/>
    <property type="evidence" value="ECO:0007669"/>
    <property type="project" value="TreeGrafter"/>
</dbReference>
<dbReference type="Proteomes" id="UP000504636">
    <property type="component" value="Unplaced"/>
</dbReference>
<dbReference type="Pfam" id="PF20976">
    <property type="entry name" value="Pop8"/>
    <property type="match status" value="1"/>
</dbReference>